<keyword evidence="2" id="KW-0472">Membrane</keyword>
<dbReference type="Gene3D" id="3.30.200.20">
    <property type="entry name" value="Phosphorylase Kinase, domain 1"/>
    <property type="match status" value="1"/>
</dbReference>
<dbReference type="PROSITE" id="PS00107">
    <property type="entry name" value="PROTEIN_KINASE_ATP"/>
    <property type="match status" value="1"/>
</dbReference>
<sequence>MDSFSATAKANSVLEGPSYSPLPSSSLAIDTTTSTVLSVTKERSFSDLMEYPISILLICALLLIISICALLLCRWYIRHEQKLAEKRLYIDKLRMAPWSTMNSSHSRSIMEANIIYTDQDIAQGQTYGYIDKYEMPYERLRLGRVIGQGAFGLVYMGMAEGINGVVGPTTVAIKQLKANADESER</sequence>
<feature type="binding site" evidence="1">
    <location>
        <position position="174"/>
    </location>
    <ligand>
        <name>ATP</name>
        <dbReference type="ChEBI" id="CHEBI:30616"/>
    </ligand>
</feature>
<keyword evidence="2" id="KW-0812">Transmembrane</keyword>
<feature type="transmembrane region" description="Helical" evidence="2">
    <location>
        <begin position="53"/>
        <end position="77"/>
    </location>
</feature>
<dbReference type="PROSITE" id="PS50011">
    <property type="entry name" value="PROTEIN_KINASE_DOM"/>
    <property type="match status" value="1"/>
</dbReference>
<evidence type="ECO:0000256" key="2">
    <source>
        <dbReference type="SAM" id="Phobius"/>
    </source>
</evidence>
<keyword evidence="2" id="KW-1133">Transmembrane helix</keyword>
<dbReference type="InterPro" id="IPR011009">
    <property type="entry name" value="Kinase-like_dom_sf"/>
</dbReference>
<dbReference type="Proteomes" id="UP000887566">
    <property type="component" value="Unplaced"/>
</dbReference>
<protein>
    <submittedName>
        <fullName evidence="5">Protein kinase domain-containing protein</fullName>
    </submittedName>
</protein>
<feature type="domain" description="Protein kinase" evidence="3">
    <location>
        <begin position="140"/>
        <end position="185"/>
    </location>
</feature>
<dbReference type="SUPFAM" id="SSF56112">
    <property type="entry name" value="Protein kinase-like (PK-like)"/>
    <property type="match status" value="1"/>
</dbReference>
<reference evidence="5" key="1">
    <citation type="submission" date="2022-11" db="UniProtKB">
        <authorList>
            <consortium name="WormBaseParasite"/>
        </authorList>
    </citation>
    <scope>IDENTIFICATION</scope>
</reference>
<name>A0A914VA65_9BILA</name>
<keyword evidence="1" id="KW-0067">ATP-binding</keyword>
<organism evidence="4 5">
    <name type="scientific">Plectus sambesii</name>
    <dbReference type="NCBI Taxonomy" id="2011161"/>
    <lineage>
        <taxon>Eukaryota</taxon>
        <taxon>Metazoa</taxon>
        <taxon>Ecdysozoa</taxon>
        <taxon>Nematoda</taxon>
        <taxon>Chromadorea</taxon>
        <taxon>Plectida</taxon>
        <taxon>Plectina</taxon>
        <taxon>Plectoidea</taxon>
        <taxon>Plectidae</taxon>
        <taxon>Plectus</taxon>
    </lineage>
</organism>
<evidence type="ECO:0000256" key="1">
    <source>
        <dbReference type="PROSITE-ProRule" id="PRU10141"/>
    </source>
</evidence>
<accession>A0A914VA65</accession>
<dbReference type="InterPro" id="IPR000719">
    <property type="entry name" value="Prot_kinase_dom"/>
</dbReference>
<evidence type="ECO:0000259" key="3">
    <source>
        <dbReference type="PROSITE" id="PS50011"/>
    </source>
</evidence>
<proteinExistence type="predicted"/>
<dbReference type="AlphaFoldDB" id="A0A914VA65"/>
<dbReference type="WBParaSite" id="PSAMB.scaffold16989size1216.g37110.t1">
    <property type="protein sequence ID" value="PSAMB.scaffold16989size1216.g37110.t1"/>
    <property type="gene ID" value="PSAMB.scaffold16989size1216.g37110"/>
</dbReference>
<dbReference type="GO" id="GO:0004672">
    <property type="term" value="F:protein kinase activity"/>
    <property type="evidence" value="ECO:0007669"/>
    <property type="project" value="InterPro"/>
</dbReference>
<evidence type="ECO:0000313" key="4">
    <source>
        <dbReference type="Proteomes" id="UP000887566"/>
    </source>
</evidence>
<dbReference type="GO" id="GO:0005524">
    <property type="term" value="F:ATP binding"/>
    <property type="evidence" value="ECO:0007669"/>
    <property type="project" value="UniProtKB-UniRule"/>
</dbReference>
<keyword evidence="4" id="KW-1185">Reference proteome</keyword>
<dbReference type="InterPro" id="IPR017441">
    <property type="entry name" value="Protein_kinase_ATP_BS"/>
</dbReference>
<evidence type="ECO:0000313" key="5">
    <source>
        <dbReference type="WBParaSite" id="PSAMB.scaffold16989size1216.g37110.t1"/>
    </source>
</evidence>
<keyword evidence="1" id="KW-0547">Nucleotide-binding</keyword>